<dbReference type="PANTHER" id="PTHR38011">
    <property type="entry name" value="DIHYDROFOLATE REDUCTASE FAMILY PROTEIN (AFU_ORTHOLOGUE AFUA_8G06820)"/>
    <property type="match status" value="1"/>
</dbReference>
<evidence type="ECO:0000256" key="2">
    <source>
        <dbReference type="ARBA" id="ARBA00022857"/>
    </source>
</evidence>
<evidence type="ECO:0000313" key="6">
    <source>
        <dbReference type="EMBL" id="SBS77316.1"/>
    </source>
</evidence>
<organism evidence="6">
    <name type="scientific">uncultured Mycobacterium sp</name>
    <dbReference type="NCBI Taxonomy" id="171292"/>
    <lineage>
        <taxon>Bacteria</taxon>
        <taxon>Bacillati</taxon>
        <taxon>Actinomycetota</taxon>
        <taxon>Actinomycetes</taxon>
        <taxon>Mycobacteriales</taxon>
        <taxon>Mycobacteriaceae</taxon>
        <taxon>Mycobacterium</taxon>
        <taxon>environmental samples</taxon>
    </lineage>
</organism>
<dbReference type="NCBIfam" id="NF010663">
    <property type="entry name" value="PRK14059.1-1"/>
    <property type="match status" value="1"/>
</dbReference>
<evidence type="ECO:0000259" key="5">
    <source>
        <dbReference type="Pfam" id="PF01872"/>
    </source>
</evidence>
<dbReference type="SUPFAM" id="SSF53597">
    <property type="entry name" value="Dihydrofolate reductase-like"/>
    <property type="match status" value="1"/>
</dbReference>
<dbReference type="NCBIfam" id="NF010664">
    <property type="entry name" value="PRK14059.1-2"/>
    <property type="match status" value="1"/>
</dbReference>
<dbReference type="AlphaFoldDB" id="A0A1Y5PF38"/>
<keyword evidence="2" id="KW-0521">NADP</keyword>
<evidence type="ECO:0000256" key="4">
    <source>
        <dbReference type="SAM" id="MobiDB-lite"/>
    </source>
</evidence>
<dbReference type="PANTHER" id="PTHR38011:SF7">
    <property type="entry name" value="2,5-DIAMINO-6-RIBOSYLAMINO-4(3H)-PYRIMIDINONE 5'-PHOSPHATE REDUCTASE"/>
    <property type="match status" value="1"/>
</dbReference>
<gene>
    <name evidence="6" type="ORF">MHPYR_410026</name>
</gene>
<evidence type="ECO:0000256" key="1">
    <source>
        <dbReference type="ARBA" id="ARBA00005104"/>
    </source>
</evidence>
<dbReference type="InterPro" id="IPR050765">
    <property type="entry name" value="Riboflavin_Biosynth_HTPR"/>
</dbReference>
<dbReference type="Gene3D" id="3.40.430.10">
    <property type="entry name" value="Dihydrofolate Reductase, subunit A"/>
    <property type="match status" value="1"/>
</dbReference>
<dbReference type="GO" id="GO:0009231">
    <property type="term" value="P:riboflavin biosynthetic process"/>
    <property type="evidence" value="ECO:0007669"/>
    <property type="project" value="InterPro"/>
</dbReference>
<accession>A0A1Y5PF38</accession>
<protein>
    <submittedName>
        <fullName evidence="6">Bifunctional deaminase-reductase domain protein</fullName>
    </submittedName>
</protein>
<keyword evidence="3" id="KW-0560">Oxidoreductase</keyword>
<dbReference type="GO" id="GO:0008703">
    <property type="term" value="F:5-amino-6-(5-phosphoribosylamino)uracil reductase activity"/>
    <property type="evidence" value="ECO:0007669"/>
    <property type="project" value="InterPro"/>
</dbReference>
<proteinExistence type="predicted"/>
<name>A0A1Y5PF38_9MYCO</name>
<feature type="region of interest" description="Disordered" evidence="4">
    <location>
        <begin position="1"/>
        <end position="25"/>
    </location>
</feature>
<dbReference type="InterPro" id="IPR024072">
    <property type="entry name" value="DHFR-like_dom_sf"/>
</dbReference>
<dbReference type="Pfam" id="PF01872">
    <property type="entry name" value="RibD_C"/>
    <property type="match status" value="1"/>
</dbReference>
<sequence length="264" mass="27703">MSDPSPSDPDGTHFTLLSGDSRSGPMDDDRLVELYAYPADLTRCLVRGNAITSLDGGAATDGTSGGLGGEGDRRLFRVLRELADVIVVGAGTARAENYSGAQMTVAQRGDRQRRGQSEVPPIALVTRSGHVEHDLPVLTRTEVPPLVLTCDDAVADTRARLAGAADVIACSAADPAEVDPAAMLTALADRGLLRVLCEGGPTLTGTFVEHNLLDELCLTTAPKLVGGSAPRIATGTGHVLTSMLREHLISDADGYLYARYRRVG</sequence>
<evidence type="ECO:0000256" key="3">
    <source>
        <dbReference type="ARBA" id="ARBA00023002"/>
    </source>
</evidence>
<dbReference type="NCBIfam" id="NF010665">
    <property type="entry name" value="PRK14059.1-4"/>
    <property type="match status" value="1"/>
</dbReference>
<comment type="pathway">
    <text evidence="1">Cofactor biosynthesis; riboflavin biosynthesis.</text>
</comment>
<reference evidence="6" key="1">
    <citation type="submission" date="2016-03" db="EMBL/GenBank/DDBJ databases">
        <authorList>
            <person name="Ploux O."/>
        </authorList>
    </citation>
    <scope>NUCLEOTIDE SEQUENCE</scope>
    <source>
        <strain evidence="6">UC10</strain>
    </source>
</reference>
<feature type="domain" description="Bacterial bifunctional deaminase-reductase C-terminal" evidence="5">
    <location>
        <begin position="47"/>
        <end position="239"/>
    </location>
</feature>
<dbReference type="InterPro" id="IPR002734">
    <property type="entry name" value="RibDG_C"/>
</dbReference>
<dbReference type="EMBL" id="FLQS01000036">
    <property type="protein sequence ID" value="SBS77316.1"/>
    <property type="molecule type" value="Genomic_DNA"/>
</dbReference>